<dbReference type="AlphaFoldDB" id="A0A0A9AJS0"/>
<dbReference type="EMBL" id="GBRH01250553">
    <property type="protein sequence ID" value="JAD47342.1"/>
    <property type="molecule type" value="Transcribed_RNA"/>
</dbReference>
<sequence length="16" mass="1981">MTLDWIGPLFQVYWIV</sequence>
<reference evidence="1" key="1">
    <citation type="submission" date="2014-09" db="EMBL/GenBank/DDBJ databases">
        <authorList>
            <person name="Magalhaes I.L.F."/>
            <person name="Oliveira U."/>
            <person name="Santos F.R."/>
            <person name="Vidigal T.H.D.A."/>
            <person name="Brescovit A.D."/>
            <person name="Santos A.J."/>
        </authorList>
    </citation>
    <scope>NUCLEOTIDE SEQUENCE</scope>
    <source>
        <tissue evidence="1">Shoot tissue taken approximately 20 cm above the soil surface</tissue>
    </source>
</reference>
<organism evidence="1">
    <name type="scientific">Arundo donax</name>
    <name type="common">Giant reed</name>
    <name type="synonym">Donax arundinaceus</name>
    <dbReference type="NCBI Taxonomy" id="35708"/>
    <lineage>
        <taxon>Eukaryota</taxon>
        <taxon>Viridiplantae</taxon>
        <taxon>Streptophyta</taxon>
        <taxon>Embryophyta</taxon>
        <taxon>Tracheophyta</taxon>
        <taxon>Spermatophyta</taxon>
        <taxon>Magnoliopsida</taxon>
        <taxon>Liliopsida</taxon>
        <taxon>Poales</taxon>
        <taxon>Poaceae</taxon>
        <taxon>PACMAD clade</taxon>
        <taxon>Arundinoideae</taxon>
        <taxon>Arundineae</taxon>
        <taxon>Arundo</taxon>
    </lineage>
</organism>
<name>A0A0A9AJS0_ARUDO</name>
<proteinExistence type="predicted"/>
<protein>
    <submittedName>
        <fullName evidence="1">Uncharacterized protein</fullName>
    </submittedName>
</protein>
<accession>A0A0A9AJS0</accession>
<reference evidence="1" key="2">
    <citation type="journal article" date="2015" name="Data Brief">
        <title>Shoot transcriptome of the giant reed, Arundo donax.</title>
        <authorList>
            <person name="Barrero R.A."/>
            <person name="Guerrero F.D."/>
            <person name="Moolhuijzen P."/>
            <person name="Goolsby J.A."/>
            <person name="Tidwell J."/>
            <person name="Bellgard S.E."/>
            <person name="Bellgard M.I."/>
        </authorList>
    </citation>
    <scope>NUCLEOTIDE SEQUENCE</scope>
    <source>
        <tissue evidence="1">Shoot tissue taken approximately 20 cm above the soil surface</tissue>
    </source>
</reference>
<evidence type="ECO:0000313" key="1">
    <source>
        <dbReference type="EMBL" id="JAD47342.1"/>
    </source>
</evidence>